<evidence type="ECO:0000313" key="2">
    <source>
        <dbReference type="Proteomes" id="UP000800235"/>
    </source>
</evidence>
<accession>A0A9P4NXH1</accession>
<evidence type="ECO:0000313" key="1">
    <source>
        <dbReference type="EMBL" id="KAF2433440.1"/>
    </source>
</evidence>
<dbReference type="EMBL" id="MU007021">
    <property type="protein sequence ID" value="KAF2433440.1"/>
    <property type="molecule type" value="Genomic_DNA"/>
</dbReference>
<keyword evidence="2" id="KW-1185">Reference proteome</keyword>
<protein>
    <submittedName>
        <fullName evidence="1">Uncharacterized protein</fullName>
    </submittedName>
</protein>
<sequence length="163" mass="18630">MGFTARHRNLDNNNDQMVDSHYYSDINCAACEKQDGVTLLVDRFGEGAHVEYRSWMTLERYNMGSDTNIVDEAYVVAVGNALKTILQTHPREFQAMDIASELAEYVTTSIVDYPSLRESLKHVFNTRYTCGTTEFDILRRQIARGLRLIMPPLQVGTRHPIIL</sequence>
<proteinExistence type="predicted"/>
<name>A0A9P4NXH1_9PEZI</name>
<gene>
    <name evidence="1" type="ORF">EJ08DRAFT_707993</name>
</gene>
<dbReference type="Proteomes" id="UP000800235">
    <property type="component" value="Unassembled WGS sequence"/>
</dbReference>
<reference evidence="1" key="1">
    <citation type="journal article" date="2020" name="Stud. Mycol.">
        <title>101 Dothideomycetes genomes: a test case for predicting lifestyles and emergence of pathogens.</title>
        <authorList>
            <person name="Haridas S."/>
            <person name="Albert R."/>
            <person name="Binder M."/>
            <person name="Bloem J."/>
            <person name="Labutti K."/>
            <person name="Salamov A."/>
            <person name="Andreopoulos B."/>
            <person name="Baker S."/>
            <person name="Barry K."/>
            <person name="Bills G."/>
            <person name="Bluhm B."/>
            <person name="Cannon C."/>
            <person name="Castanera R."/>
            <person name="Culley D."/>
            <person name="Daum C."/>
            <person name="Ezra D."/>
            <person name="Gonzalez J."/>
            <person name="Henrissat B."/>
            <person name="Kuo A."/>
            <person name="Liang C."/>
            <person name="Lipzen A."/>
            <person name="Lutzoni F."/>
            <person name="Magnuson J."/>
            <person name="Mondo S."/>
            <person name="Nolan M."/>
            <person name="Ohm R."/>
            <person name="Pangilinan J."/>
            <person name="Park H.-J."/>
            <person name="Ramirez L."/>
            <person name="Alfaro M."/>
            <person name="Sun H."/>
            <person name="Tritt A."/>
            <person name="Yoshinaga Y."/>
            <person name="Zwiers L.-H."/>
            <person name="Turgeon B."/>
            <person name="Goodwin S."/>
            <person name="Spatafora J."/>
            <person name="Crous P."/>
            <person name="Grigoriev I."/>
        </authorList>
    </citation>
    <scope>NUCLEOTIDE SEQUENCE</scope>
    <source>
        <strain evidence="1">CBS 130266</strain>
    </source>
</reference>
<comment type="caution">
    <text evidence="1">The sequence shown here is derived from an EMBL/GenBank/DDBJ whole genome shotgun (WGS) entry which is preliminary data.</text>
</comment>
<dbReference type="AlphaFoldDB" id="A0A9P4NXH1"/>
<organism evidence="1 2">
    <name type="scientific">Tothia fuscella</name>
    <dbReference type="NCBI Taxonomy" id="1048955"/>
    <lineage>
        <taxon>Eukaryota</taxon>
        <taxon>Fungi</taxon>
        <taxon>Dikarya</taxon>
        <taxon>Ascomycota</taxon>
        <taxon>Pezizomycotina</taxon>
        <taxon>Dothideomycetes</taxon>
        <taxon>Pleosporomycetidae</taxon>
        <taxon>Venturiales</taxon>
        <taxon>Cylindrosympodiaceae</taxon>
        <taxon>Tothia</taxon>
    </lineage>
</organism>